<feature type="transmembrane region" description="Helical" evidence="3">
    <location>
        <begin position="336"/>
        <end position="362"/>
    </location>
</feature>
<feature type="compositionally biased region" description="Polar residues" evidence="2">
    <location>
        <begin position="25"/>
        <end position="37"/>
    </location>
</feature>
<comment type="caution">
    <text evidence="4">The sequence shown here is derived from an EMBL/GenBank/DDBJ whole genome shotgun (WGS) entry which is preliminary data.</text>
</comment>
<dbReference type="InterPro" id="IPR052528">
    <property type="entry name" value="Sugar_transport-like"/>
</dbReference>
<evidence type="ECO:0000313" key="4">
    <source>
        <dbReference type="EMBL" id="PZE20389.1"/>
    </source>
</evidence>
<evidence type="ECO:0000313" key="5">
    <source>
        <dbReference type="Proteomes" id="UP000214746"/>
    </source>
</evidence>
<dbReference type="OrthoDB" id="2086294at2"/>
<feature type="transmembrane region" description="Helical" evidence="3">
    <location>
        <begin position="382"/>
        <end position="401"/>
    </location>
</feature>
<dbReference type="InterPro" id="IPR011701">
    <property type="entry name" value="MFS"/>
</dbReference>
<dbReference type="InterPro" id="IPR036259">
    <property type="entry name" value="MFS_trans_sf"/>
</dbReference>
<evidence type="ECO:0000256" key="3">
    <source>
        <dbReference type="SAM" id="Phobius"/>
    </source>
</evidence>
<dbReference type="CDD" id="cd06174">
    <property type="entry name" value="MFS"/>
    <property type="match status" value="1"/>
</dbReference>
<keyword evidence="3" id="KW-0472">Membrane</keyword>
<feature type="transmembrane region" description="Helical" evidence="3">
    <location>
        <begin position="286"/>
        <end position="305"/>
    </location>
</feature>
<feature type="transmembrane region" description="Helical" evidence="3">
    <location>
        <begin position="407"/>
        <end position="426"/>
    </location>
</feature>
<feature type="transmembrane region" description="Helical" evidence="3">
    <location>
        <begin position="110"/>
        <end position="129"/>
    </location>
</feature>
<keyword evidence="5" id="KW-1185">Reference proteome</keyword>
<evidence type="ECO:0000256" key="1">
    <source>
        <dbReference type="ARBA" id="ARBA00004651"/>
    </source>
</evidence>
<dbReference type="EMBL" id="NHRJ02000007">
    <property type="protein sequence ID" value="PZE20389.1"/>
    <property type="molecule type" value="Genomic_DNA"/>
</dbReference>
<feature type="transmembrane region" description="Helical" evidence="3">
    <location>
        <begin position="251"/>
        <end position="274"/>
    </location>
</feature>
<feature type="transmembrane region" description="Helical" evidence="3">
    <location>
        <begin position="200"/>
        <end position="223"/>
    </location>
</feature>
<accession>A0A2W1N710</accession>
<dbReference type="Proteomes" id="UP000214746">
    <property type="component" value="Unassembled WGS sequence"/>
</dbReference>
<protein>
    <submittedName>
        <fullName evidence="4">MFS transporter</fullName>
    </submittedName>
</protein>
<organism evidence="4 5">
    <name type="scientific">Paenibacillus xerothermodurans</name>
    <dbReference type="NCBI Taxonomy" id="1977292"/>
    <lineage>
        <taxon>Bacteria</taxon>
        <taxon>Bacillati</taxon>
        <taxon>Bacillota</taxon>
        <taxon>Bacilli</taxon>
        <taxon>Bacillales</taxon>
        <taxon>Paenibacillaceae</taxon>
        <taxon>Paenibacillus</taxon>
    </lineage>
</organism>
<feature type="transmembrane region" description="Helical" evidence="3">
    <location>
        <begin position="312"/>
        <end position="330"/>
    </location>
</feature>
<comment type="subcellular location">
    <subcellularLocation>
        <location evidence="1">Cell membrane</location>
        <topology evidence="1">Multi-pass membrane protein</topology>
    </subcellularLocation>
</comment>
<dbReference type="AlphaFoldDB" id="A0A2W1N710"/>
<evidence type="ECO:0000256" key="2">
    <source>
        <dbReference type="SAM" id="MobiDB-lite"/>
    </source>
</evidence>
<dbReference type="Gene3D" id="1.20.1250.20">
    <property type="entry name" value="MFS general substrate transporter like domains"/>
    <property type="match status" value="2"/>
</dbReference>
<reference evidence="4" key="1">
    <citation type="submission" date="2018-06" db="EMBL/GenBank/DDBJ databases">
        <title>Paenibacillus xerothermodurans sp. nov. an extremely dry heat resistant spore forming bacterium isolated from the soil of Cape Canaveral, Florida.</title>
        <authorList>
            <person name="Seuylemezian A."/>
            <person name="Kaur N."/>
            <person name="Patil P."/>
            <person name="Patil P."/>
            <person name="Mayilraj S."/>
            <person name="Vaishampayan P."/>
        </authorList>
    </citation>
    <scope>NUCLEOTIDE SEQUENCE [LARGE SCALE GENOMIC DNA]</scope>
    <source>
        <strain evidence="4">ATCC 27380</strain>
    </source>
</reference>
<feature type="transmembrane region" description="Helical" evidence="3">
    <location>
        <begin position="135"/>
        <end position="158"/>
    </location>
</feature>
<dbReference type="GO" id="GO:0005886">
    <property type="term" value="C:plasma membrane"/>
    <property type="evidence" value="ECO:0007669"/>
    <property type="project" value="UniProtKB-SubCell"/>
</dbReference>
<dbReference type="Pfam" id="PF07690">
    <property type="entry name" value="MFS_1"/>
    <property type="match status" value="1"/>
</dbReference>
<sequence length="451" mass="50530">MHSGVRHFPRKWLRNRSARPDGSKHQQNAGSPSSQSTKIHLDGQARLLLTVQGLCTAANALSGTFVNVYLWKARQDFLVIGWFTLVHHIAMALTFWLAGKWVKEHNKMNCLRTGVAVSAAFYILVLWFGPRAADYYLLLGAIQGMATGFFWVSFNVVYFEVTNPATRDRFNGWAGLLGSAAGMIAPWISGFLIVHMMPTIGYRVIFTISLVVFLIGVVVSFFLKKRKTVGHYDWLLPWRCLRQKNPGWRTVTAALAAQGIREGVFGFMIALLVYVHTGSEMSLGNFSLVTSAVALFSFLLIGHFLKPRHRRTSMLIGAVMIIVVLLPFFWQVNFTTLLIFGVGVGLFYPLFSIPMTSSVFDLIGRHEDSVKRREEYIVLRELALNVGRIVGTAAFIMVVSLTSAPLVMNLLLLVIGSSPLLAWFFMRRVHLHAGGDDREHSRARVKQPTIT</sequence>
<keyword evidence="3" id="KW-0812">Transmembrane</keyword>
<feature type="transmembrane region" description="Helical" evidence="3">
    <location>
        <begin position="47"/>
        <end position="71"/>
    </location>
</feature>
<dbReference type="PANTHER" id="PTHR23526">
    <property type="entry name" value="INTEGRAL MEMBRANE TRANSPORT PROTEIN-RELATED"/>
    <property type="match status" value="1"/>
</dbReference>
<dbReference type="GO" id="GO:0022857">
    <property type="term" value="F:transmembrane transporter activity"/>
    <property type="evidence" value="ECO:0007669"/>
    <property type="project" value="InterPro"/>
</dbReference>
<dbReference type="SUPFAM" id="SSF103473">
    <property type="entry name" value="MFS general substrate transporter"/>
    <property type="match status" value="1"/>
</dbReference>
<dbReference type="PANTHER" id="PTHR23526:SF2">
    <property type="entry name" value="MAJOR FACILITATOR SUPERFAMILY (MFS) PROFILE DOMAIN-CONTAINING PROTEIN"/>
    <property type="match status" value="1"/>
</dbReference>
<feature type="transmembrane region" description="Helical" evidence="3">
    <location>
        <begin position="77"/>
        <end position="98"/>
    </location>
</feature>
<dbReference type="RefSeq" id="WP_089200469.1">
    <property type="nucleotide sequence ID" value="NZ_NHRJ02000007.1"/>
</dbReference>
<name>A0A2W1N710_PAEXE</name>
<gene>
    <name evidence="4" type="ORF">CBW46_013190</name>
</gene>
<keyword evidence="3" id="KW-1133">Transmembrane helix</keyword>
<feature type="transmembrane region" description="Helical" evidence="3">
    <location>
        <begin position="170"/>
        <end position="194"/>
    </location>
</feature>
<feature type="region of interest" description="Disordered" evidence="2">
    <location>
        <begin position="16"/>
        <end position="37"/>
    </location>
</feature>
<proteinExistence type="predicted"/>